<proteinExistence type="predicted"/>
<evidence type="ECO:0000313" key="2">
    <source>
        <dbReference type="Proteomes" id="UP000323454"/>
    </source>
</evidence>
<dbReference type="EMBL" id="VUOB01000020">
    <property type="protein sequence ID" value="KAA2262853.1"/>
    <property type="molecule type" value="Genomic_DNA"/>
</dbReference>
<reference evidence="1 2" key="1">
    <citation type="submission" date="2019-09" db="EMBL/GenBank/DDBJ databases">
        <title>Goodfellowia gen. nov., a new genus of the Pseudonocardineae related to Actinoalloteichus, containing Goodfellowia coeruleoviolacea gen. nov., comb. nov. gen. nov., comb. nov.</title>
        <authorList>
            <person name="Labeda D."/>
        </authorList>
    </citation>
    <scope>NUCLEOTIDE SEQUENCE [LARGE SCALE GENOMIC DNA]</scope>
    <source>
        <strain evidence="1 2">AN110305</strain>
    </source>
</reference>
<reference evidence="1 2" key="2">
    <citation type="submission" date="2019-09" db="EMBL/GenBank/DDBJ databases">
        <authorList>
            <person name="Jin C."/>
        </authorList>
    </citation>
    <scope>NUCLEOTIDE SEQUENCE [LARGE SCALE GENOMIC DNA]</scope>
    <source>
        <strain evidence="1 2">AN110305</strain>
    </source>
</reference>
<evidence type="ECO:0000313" key="1">
    <source>
        <dbReference type="EMBL" id="KAA2262853.1"/>
    </source>
</evidence>
<dbReference type="RefSeq" id="WP_149849510.1">
    <property type="nucleotide sequence ID" value="NZ_VUOB01000020.1"/>
</dbReference>
<keyword evidence="2" id="KW-1185">Reference proteome</keyword>
<dbReference type="Proteomes" id="UP000323454">
    <property type="component" value="Unassembled WGS sequence"/>
</dbReference>
<dbReference type="OrthoDB" id="4665323at2"/>
<accession>A0A5B2XHH8</accession>
<gene>
    <name evidence="1" type="ORF">F0L68_11540</name>
</gene>
<dbReference type="AlphaFoldDB" id="A0A5B2XHH8"/>
<sequence length="567" mass="60848">MLRDVVGAFLDTVTEREFDAPLLALLAARGFTDVHFLHGAFEFGKDVIAKGPKPLHGDVGSGDPASWTLHQFALQSKAGDMGAPGWREVRPQLDEARLDGLGHPAFDVNLPRAGVLVVTGRLKGAASTQAQSYREQELRWGRPDFEIWDRERLLEWLIEAPEVGLAGISDGPMLSLAGAIDDGTVTLSALERHSRSWLPPVQDTLTAATTPRQEVTARQRRAAVEAAVLVNGLRRYGRLDLASMTALMLLRASWCHALNAAASTDPIPRPEQAAAAIRLFVGCASELLDQVEPVAADPRALLARTVGSPLGHVLYPVACARLVEILGLLGLLTGNTSGPCGRNDLLPPPDRVYDTVATLLRYQPGCSHPIADSFAVSLIAPTLLVAGRDASVARTFLERTAVWIADRYDGTRSGIGLAATGADPRAEIDQLLGGPYEHGPQRRPGSYLATVVTDLATLVPGDDSFYQDVINEFLAVDIFAQLRIADEHRAQWRPDGAGVRFITQVPYRDSAGSMEPVSAHHDNVSQPVSPWDAVALASVVRDRHVVPALRAALTESLAGPSDVSESA</sequence>
<name>A0A5B2XHH8_9PSEU</name>
<comment type="caution">
    <text evidence="1">The sequence shown here is derived from an EMBL/GenBank/DDBJ whole genome shotgun (WGS) entry which is preliminary data.</text>
</comment>
<protein>
    <submittedName>
        <fullName evidence="1">Uncharacterized protein</fullName>
    </submittedName>
</protein>
<organism evidence="1 2">
    <name type="scientific">Solihabitans fulvus</name>
    <dbReference type="NCBI Taxonomy" id="1892852"/>
    <lineage>
        <taxon>Bacteria</taxon>
        <taxon>Bacillati</taxon>
        <taxon>Actinomycetota</taxon>
        <taxon>Actinomycetes</taxon>
        <taxon>Pseudonocardiales</taxon>
        <taxon>Pseudonocardiaceae</taxon>
        <taxon>Solihabitans</taxon>
    </lineage>
</organism>